<accession>W1XNT3</accession>
<proteinExistence type="predicted"/>
<feature type="non-terminal residue" evidence="2">
    <location>
        <position position="78"/>
    </location>
</feature>
<keyword evidence="1" id="KW-0812">Transmembrane</keyword>
<evidence type="ECO:0000313" key="2">
    <source>
        <dbReference type="EMBL" id="ETJ31892.1"/>
    </source>
</evidence>
<comment type="caution">
    <text evidence="2">The sequence shown here is derived from an EMBL/GenBank/DDBJ whole genome shotgun (WGS) entry which is preliminary data.</text>
</comment>
<sequence>PIIQPIRHNGETIGEVRLTARDSSISHFIWFSLAVLTGCILLASGIAITLTRHLHNGLVEALKNITDVVHDVRSNRNF</sequence>
<keyword evidence="1" id="KW-1133">Transmembrane helix</keyword>
<protein>
    <submittedName>
        <fullName evidence="2">Inner membrane protein YfiN</fullName>
    </submittedName>
</protein>
<keyword evidence="1" id="KW-0472">Membrane</keyword>
<dbReference type="AlphaFoldDB" id="W1XNT3"/>
<organism evidence="2">
    <name type="scientific">human gut metagenome</name>
    <dbReference type="NCBI Taxonomy" id="408170"/>
    <lineage>
        <taxon>unclassified sequences</taxon>
        <taxon>metagenomes</taxon>
        <taxon>organismal metagenomes</taxon>
    </lineage>
</organism>
<name>W1XNT3_9ZZZZ</name>
<dbReference type="EMBL" id="AZMM01013627">
    <property type="protein sequence ID" value="ETJ31892.1"/>
    <property type="molecule type" value="Genomic_DNA"/>
</dbReference>
<gene>
    <name evidence="2" type="ORF">Q604_UNBC13627G0001</name>
</gene>
<reference evidence="2" key="1">
    <citation type="submission" date="2013-12" db="EMBL/GenBank/DDBJ databases">
        <title>A Varibaculum cambriense genome reconstructed from a premature infant gut community with otherwise low bacterial novelty that shifts toward anaerobic metabolism during the third week of life.</title>
        <authorList>
            <person name="Brown C.T."/>
            <person name="Sharon I."/>
            <person name="Thomas B.C."/>
            <person name="Castelle C.J."/>
            <person name="Morowitz M.J."/>
            <person name="Banfield J.F."/>
        </authorList>
    </citation>
    <scope>NUCLEOTIDE SEQUENCE</scope>
</reference>
<evidence type="ECO:0000256" key="1">
    <source>
        <dbReference type="SAM" id="Phobius"/>
    </source>
</evidence>
<feature type="non-terminal residue" evidence="2">
    <location>
        <position position="1"/>
    </location>
</feature>
<feature type="transmembrane region" description="Helical" evidence="1">
    <location>
        <begin position="28"/>
        <end position="50"/>
    </location>
</feature>